<feature type="coiled-coil region" evidence="2">
    <location>
        <begin position="1008"/>
        <end position="1035"/>
    </location>
</feature>
<dbReference type="PANTHER" id="PTHR21549">
    <property type="entry name" value="MUTATED IN BLADDER CANCER 1"/>
    <property type="match status" value="1"/>
</dbReference>
<feature type="compositionally biased region" description="Basic residues" evidence="3">
    <location>
        <begin position="37"/>
        <end position="47"/>
    </location>
</feature>
<keyword evidence="5" id="KW-1185">Reference proteome</keyword>
<feature type="region of interest" description="Disordered" evidence="3">
    <location>
        <begin position="420"/>
        <end position="516"/>
    </location>
</feature>
<dbReference type="EMBL" id="CAXAMM010003401">
    <property type="protein sequence ID" value="CAK8999772.1"/>
    <property type="molecule type" value="Genomic_DNA"/>
</dbReference>
<feature type="region of interest" description="Disordered" evidence="3">
    <location>
        <begin position="33"/>
        <end position="101"/>
    </location>
</feature>
<organism evidence="4 5">
    <name type="scientific">Durusdinium trenchii</name>
    <dbReference type="NCBI Taxonomy" id="1381693"/>
    <lineage>
        <taxon>Eukaryota</taxon>
        <taxon>Sar</taxon>
        <taxon>Alveolata</taxon>
        <taxon>Dinophyceae</taxon>
        <taxon>Suessiales</taxon>
        <taxon>Symbiodiniaceae</taxon>
        <taxon>Durusdinium</taxon>
    </lineage>
</organism>
<evidence type="ECO:0000313" key="4">
    <source>
        <dbReference type="EMBL" id="CAK8999772.1"/>
    </source>
</evidence>
<accession>A0ABP0IE50</accession>
<gene>
    <name evidence="4" type="ORF">SCF082_LOCUS6202</name>
</gene>
<feature type="compositionally biased region" description="Basic residues" evidence="3">
    <location>
        <begin position="278"/>
        <end position="287"/>
    </location>
</feature>
<reference evidence="4 5" key="1">
    <citation type="submission" date="2024-02" db="EMBL/GenBank/DDBJ databases">
        <authorList>
            <person name="Chen Y."/>
            <person name="Shah S."/>
            <person name="Dougan E. K."/>
            <person name="Thang M."/>
            <person name="Chan C."/>
        </authorList>
    </citation>
    <scope>NUCLEOTIDE SEQUENCE [LARGE SCALE GENOMIC DNA]</scope>
</reference>
<dbReference type="Proteomes" id="UP001642464">
    <property type="component" value="Unassembled WGS sequence"/>
</dbReference>
<feature type="region of interest" description="Disordered" evidence="3">
    <location>
        <begin position="1382"/>
        <end position="1408"/>
    </location>
</feature>
<feature type="compositionally biased region" description="Basic and acidic residues" evidence="3">
    <location>
        <begin position="463"/>
        <end position="474"/>
    </location>
</feature>
<feature type="compositionally biased region" description="Polar residues" evidence="3">
    <location>
        <begin position="1382"/>
        <end position="1405"/>
    </location>
</feature>
<feature type="region of interest" description="Disordered" evidence="3">
    <location>
        <begin position="264"/>
        <end position="311"/>
    </location>
</feature>
<feature type="compositionally biased region" description="Basic and acidic residues" evidence="3">
    <location>
        <begin position="70"/>
        <end position="101"/>
    </location>
</feature>
<protein>
    <submittedName>
        <fullName evidence="4">Coiled-coil domain-containing protein 112</fullName>
    </submittedName>
</protein>
<evidence type="ECO:0000256" key="3">
    <source>
        <dbReference type="SAM" id="MobiDB-lite"/>
    </source>
</evidence>
<feature type="compositionally biased region" description="Basic and acidic residues" evidence="3">
    <location>
        <begin position="484"/>
        <end position="509"/>
    </location>
</feature>
<sequence>VDADSKLEVLARLRRLSKARSDKLEQEVEVWSVKTKSSFKAKKKKLQRERQQGLTSSPPPTTSSPARGGQEAKEEKKEAESEAKLTEAKSPDEEEKRRLEDEAFEYEQAAKYRRAAEQARVRRKQLNKLFEWKQRFTQLSHKVQVCDRERQAAFRIARAEVEVDATECDRLEADLDRRRQLDKRDMLNQLEKAQWAVQRLSATVKEMGVGDAYLQSLKNQMENAKDLINTAKASQHRVFEELVHAEEVLGEELDQFTQRVQLEEEQDKAAKKQAMQARKPHSARRRVASPVSASPKAWGSPRGDGSTGSTNLQERISEIDEDIAERGGSNGGWDERDHRAFLRCVSRLKIPDSTLTFAASKNDSSAGPVQKLISRTLGEVPSKDDDGIWAHIQWYGSYLNLLKEKKNLVHEWKTQKQAARAVARRQSRRELDRGSSVAQEQDDPNAGSPSSSKARGMTRAQKAKLEQQRAEEQQARQQAIAEWKAAKEAEKRRAKLAREAEEESKRERQAQLALQRRKEREQIALYKLERDAERDRARKFSETIEREKKQSSKVVPTMSLRERQRRDLELANSRRAVLQAKGESQQDRAARIASLKIKPAVRRDFLDKLKTRHGLTEPTEAYQRKRLTPEELGQLQDRRAATNVCVAAAAVARARHGGVEAKLIAMMGDGAALHRGGRPARPRGLQLPVDVDEGLVAEIEAVMKDKCSAEFEARRLADELELAAAREERLRSENAAAVRAMQQCKVESDACQTELKEFLGRMHLELRKERRALVAFGGPGRAMPWEQEKVPVEMRQRLENERLLRIQVVQRVDACERLTALSVTFQEAQEKVSHQLATAPSLQERQLEEQVSELRAKVQAYRTELEEKVHQAECATMTQGLAMRKFREAQEAEMAQQNAAAEEKVRECVQNCKDVERELKSRIKCLKQEHATSKRDAEHQIAKLRETLHSTEGQKEMELKLQANLLESSKVAEIAKLKEAHEKYYRKERSERDARVKRAKAQLKEEYRLREEELLEKHQSELEGLNDMHEEKNQLATQTWQKKLSQIKQRAEADFQDKLAQALAEQEMQFKTQVLQMEERHSEVLQAQEGSSHHHLSERCEKLCSTLEAERAQHQKELEAERSRAQAEVEDARDACKKQVSEIRVNFIAEKQRLVSEYEEQQKQLQVDFQSSVAELQRSIETKIKQAAVKGQKDALAEVAAQTRELLEKRAQAHREELCSVKSECAAQVDAARAELASEKAAFETRAQEIRVRLEKDFELQNAKECERLAIEHDAVVRKLELALEAMTAEHEDHLQSFREESAKATELAQRQFELRIENEHQKEVSEILKARSEELAHIRQESDKRESLLRQSLERAFQGKRASMTSLLLQLKTELEEEQQHNMSSTAITTKTVQSESSSCVKSPKTQDGKVNEALGAQLQRCIERLTNAAMVVQEHDACSEVKMDEEQSADEVERKSDLVCDTEQKFRAAIWESCRTSPRSPTA</sequence>
<dbReference type="InterPro" id="IPR039902">
    <property type="entry name" value="CCDC148/CCDC112"/>
</dbReference>
<dbReference type="PANTHER" id="PTHR21549:SF0">
    <property type="entry name" value="COILED-COIL DOMAIN-CONTAINING PROTEIN 112"/>
    <property type="match status" value="1"/>
</dbReference>
<comment type="caution">
    <text evidence="4">The sequence shown here is derived from an EMBL/GenBank/DDBJ whole genome shotgun (WGS) entry which is preliminary data.</text>
</comment>
<feature type="coiled-coil region" evidence="2">
    <location>
        <begin position="844"/>
        <end position="954"/>
    </location>
</feature>
<evidence type="ECO:0000313" key="5">
    <source>
        <dbReference type="Proteomes" id="UP001642464"/>
    </source>
</evidence>
<feature type="coiled-coil region" evidence="2">
    <location>
        <begin position="1097"/>
        <end position="1168"/>
    </location>
</feature>
<evidence type="ECO:0000256" key="1">
    <source>
        <dbReference type="ARBA" id="ARBA00023054"/>
    </source>
</evidence>
<proteinExistence type="predicted"/>
<evidence type="ECO:0000256" key="2">
    <source>
        <dbReference type="SAM" id="Coils"/>
    </source>
</evidence>
<feature type="non-terminal residue" evidence="4">
    <location>
        <position position="1"/>
    </location>
</feature>
<keyword evidence="1 2" id="KW-0175">Coiled coil</keyword>
<name>A0ABP0IE50_9DINO</name>